<evidence type="ECO:0000256" key="1">
    <source>
        <dbReference type="SAM" id="SignalP"/>
    </source>
</evidence>
<dbReference type="STRING" id="767817.Desgi_2784"/>
<evidence type="ECO:0008006" key="4">
    <source>
        <dbReference type="Google" id="ProtNLM"/>
    </source>
</evidence>
<protein>
    <recommendedName>
        <fullName evidence="4">Secreted protein</fullName>
    </recommendedName>
</protein>
<organism evidence="2 3">
    <name type="scientific">Desulfoscipio gibsoniae DSM 7213</name>
    <dbReference type="NCBI Taxonomy" id="767817"/>
    <lineage>
        <taxon>Bacteria</taxon>
        <taxon>Bacillati</taxon>
        <taxon>Bacillota</taxon>
        <taxon>Clostridia</taxon>
        <taxon>Eubacteriales</taxon>
        <taxon>Desulfallaceae</taxon>
        <taxon>Desulfoscipio</taxon>
    </lineage>
</organism>
<proteinExistence type="predicted"/>
<keyword evidence="1" id="KW-0732">Signal</keyword>
<dbReference type="HOGENOM" id="CLU_1831923_0_0_9"/>
<evidence type="ECO:0000313" key="2">
    <source>
        <dbReference type="EMBL" id="AGL02185.1"/>
    </source>
</evidence>
<evidence type="ECO:0000313" key="3">
    <source>
        <dbReference type="Proteomes" id="UP000013520"/>
    </source>
</evidence>
<feature type="chain" id="PRO_5004374736" description="Secreted protein" evidence="1">
    <location>
        <begin position="17"/>
        <end position="140"/>
    </location>
</feature>
<name>R4KNQ8_9FIRM</name>
<gene>
    <name evidence="2" type="ORF">Desgi_2784</name>
</gene>
<dbReference type="Proteomes" id="UP000013520">
    <property type="component" value="Chromosome"/>
</dbReference>
<keyword evidence="3" id="KW-1185">Reference proteome</keyword>
<reference evidence="2 3" key="1">
    <citation type="submission" date="2012-01" db="EMBL/GenBank/DDBJ databases">
        <title>Complete sequence of Desulfotomaculum gibsoniae DSM 7213.</title>
        <authorList>
            <consortium name="US DOE Joint Genome Institute"/>
            <person name="Lucas S."/>
            <person name="Han J."/>
            <person name="Lapidus A."/>
            <person name="Cheng J.-F."/>
            <person name="Goodwin L."/>
            <person name="Pitluck S."/>
            <person name="Peters L."/>
            <person name="Ovchinnikova G."/>
            <person name="Teshima H."/>
            <person name="Detter J.C."/>
            <person name="Han C."/>
            <person name="Tapia R."/>
            <person name="Land M."/>
            <person name="Hauser L."/>
            <person name="Kyrpides N."/>
            <person name="Ivanova N."/>
            <person name="Pagani I."/>
            <person name="Parshina S."/>
            <person name="Plugge C."/>
            <person name="Muyzer G."/>
            <person name="Kuever J."/>
            <person name="Ivanova A."/>
            <person name="Nazina T."/>
            <person name="Klenk H.-P."/>
            <person name="Brambilla E."/>
            <person name="Spring S."/>
            <person name="Stams A.F."/>
            <person name="Woyke T."/>
        </authorList>
    </citation>
    <scope>NUCLEOTIDE SEQUENCE [LARGE SCALE GENOMIC DNA]</scope>
    <source>
        <strain evidence="2 3">DSM 7213</strain>
    </source>
</reference>
<feature type="signal peptide" evidence="1">
    <location>
        <begin position="1"/>
        <end position="16"/>
    </location>
</feature>
<dbReference type="KEGG" id="dgi:Desgi_2784"/>
<sequence>MILPVLTASTTLSAMAASSPSSLFTLITKHISCSSFYVCLHYIFVRYNLPYMLAVKYEIAHILFSDLSQITLITLDNLFYTATKAMAPPGGHSVIIPRRYIFTKYCNAPVITLVVKDRSKTGVRCAISRTHGLTPFRTFR</sequence>
<accession>R4KNQ8</accession>
<dbReference type="EMBL" id="CP003273">
    <property type="protein sequence ID" value="AGL02185.1"/>
    <property type="molecule type" value="Genomic_DNA"/>
</dbReference>
<dbReference type="AlphaFoldDB" id="R4KNQ8"/>